<feature type="region of interest" description="Disordered" evidence="2">
    <location>
        <begin position="47"/>
        <end position="68"/>
    </location>
</feature>
<reference evidence="3" key="1">
    <citation type="submission" date="2018-04" db="EMBL/GenBank/DDBJ databases">
        <title>Whole genome sequencing of Hypsizygus marmoreus.</title>
        <authorList>
            <person name="Choi I.-G."/>
            <person name="Min B."/>
            <person name="Kim J.-G."/>
            <person name="Kim S."/>
            <person name="Oh Y.-L."/>
            <person name="Kong W.-S."/>
            <person name="Park H."/>
            <person name="Jeong J."/>
            <person name="Song E.-S."/>
        </authorList>
    </citation>
    <scope>NUCLEOTIDE SEQUENCE [LARGE SCALE GENOMIC DNA]</scope>
    <source>
        <strain evidence="3">51987-8</strain>
    </source>
</reference>
<comment type="caution">
    <text evidence="3">The sequence shown here is derived from an EMBL/GenBank/DDBJ whole genome shotgun (WGS) entry which is preliminary data.</text>
</comment>
<dbReference type="EMBL" id="LUEZ02000012">
    <property type="protein sequence ID" value="RDB28224.1"/>
    <property type="molecule type" value="Genomic_DNA"/>
</dbReference>
<feature type="compositionally biased region" description="Acidic residues" evidence="2">
    <location>
        <begin position="653"/>
        <end position="671"/>
    </location>
</feature>
<feature type="compositionally biased region" description="Polar residues" evidence="2">
    <location>
        <begin position="1"/>
        <end position="14"/>
    </location>
</feature>
<feature type="coiled-coil region" evidence="1">
    <location>
        <begin position="431"/>
        <end position="458"/>
    </location>
</feature>
<feature type="compositionally biased region" description="Polar residues" evidence="2">
    <location>
        <begin position="221"/>
        <end position="231"/>
    </location>
</feature>
<evidence type="ECO:0000256" key="2">
    <source>
        <dbReference type="SAM" id="MobiDB-lite"/>
    </source>
</evidence>
<feature type="region of interest" description="Disordered" evidence="2">
    <location>
        <begin position="200"/>
        <end position="258"/>
    </location>
</feature>
<proteinExistence type="predicted"/>
<feature type="coiled-coil region" evidence="1">
    <location>
        <begin position="560"/>
        <end position="587"/>
    </location>
</feature>
<keyword evidence="4" id="KW-1185">Reference proteome</keyword>
<name>A0A369K8V3_HYPMA</name>
<keyword evidence="1" id="KW-0175">Coiled coil</keyword>
<dbReference type="InParanoid" id="A0A369K8V3"/>
<dbReference type="AlphaFoldDB" id="A0A369K8V3"/>
<evidence type="ECO:0000313" key="4">
    <source>
        <dbReference type="Proteomes" id="UP000076154"/>
    </source>
</evidence>
<dbReference type="Proteomes" id="UP000076154">
    <property type="component" value="Unassembled WGS sequence"/>
</dbReference>
<organism evidence="3 4">
    <name type="scientific">Hypsizygus marmoreus</name>
    <name type="common">White beech mushroom</name>
    <name type="synonym">Agaricus marmoreus</name>
    <dbReference type="NCBI Taxonomy" id="39966"/>
    <lineage>
        <taxon>Eukaryota</taxon>
        <taxon>Fungi</taxon>
        <taxon>Dikarya</taxon>
        <taxon>Basidiomycota</taxon>
        <taxon>Agaricomycotina</taxon>
        <taxon>Agaricomycetes</taxon>
        <taxon>Agaricomycetidae</taxon>
        <taxon>Agaricales</taxon>
        <taxon>Tricholomatineae</taxon>
        <taxon>Lyophyllaceae</taxon>
        <taxon>Hypsizygus</taxon>
    </lineage>
</organism>
<gene>
    <name evidence="3" type="ORF">Hypma_001571</name>
</gene>
<accession>A0A369K8V3</accession>
<sequence>MSPTRSESSPSPAHSNELARELAIYKKEEREMHQREVEAFLTRNKNERTRLGLGSPSPNLPSFVPDPTSPLNSNRAVLPVAASMSAPSSSPVINQDTFVDAMVAIQHDSEMHTKWLAANKGVCEKCTQVGASCTNSGPANISCTRCKDHRIKCSHFCDYEVDIVADWFTILVEKSGKLWDQWGKLKHDGSWVVQQAKKAGSRKGKVVASGGEVSKLKKKNGSSALLGQSHLQPVPSKSGRASVATGEPLPSWPGSSRPPAVVIKTLPQICIPARPLVKPPVKPMTSTPPPRVPKKHGRKDSDEDGVSSSDIPAVKCLCQKVPCPPRPEVRVMPTSDKKVESSLIRRPLPRIRTSPPPDSTLFVHRSSSPFGMPETPLAMVSPSSAVSAGFCAPDVRLAGSLVPEGDLIDFMGSSPSPILEVSLQPGSMVPLIPATSKIEQLRRQLKEIEAEWNGLRTCMGELETLCMELELRVGAVEMERDHLCGVKHSLQDMDIRLGTAEHERDNFEESLGHEQDLNREAWQFYDKWGGEDLVVLDALRRVKLEAGEGPDAKRGLFGHNTVLEHHIQELTKIVDKLRDENRALLMDGKAVRRGVQCFRSSDKRLEYNARSIQEAMWKSLVEEVADPSVLFPVHSVPMFERDYGLRQTPSPVADDEWDEKSGYEGEDEEGEYSIGLGPG</sequence>
<feature type="region of interest" description="Disordered" evidence="2">
    <location>
        <begin position="1"/>
        <end position="20"/>
    </location>
</feature>
<feature type="region of interest" description="Disordered" evidence="2">
    <location>
        <begin position="646"/>
        <end position="679"/>
    </location>
</feature>
<protein>
    <recommendedName>
        <fullName evidence="5">Zn(2)-C6 fungal-type domain-containing protein</fullName>
    </recommendedName>
</protein>
<feature type="region of interest" description="Disordered" evidence="2">
    <location>
        <begin position="277"/>
        <end position="309"/>
    </location>
</feature>
<evidence type="ECO:0000313" key="3">
    <source>
        <dbReference type="EMBL" id="RDB28224.1"/>
    </source>
</evidence>
<evidence type="ECO:0000256" key="1">
    <source>
        <dbReference type="SAM" id="Coils"/>
    </source>
</evidence>
<feature type="compositionally biased region" description="Pro residues" evidence="2">
    <location>
        <begin position="277"/>
        <end position="291"/>
    </location>
</feature>
<evidence type="ECO:0008006" key="5">
    <source>
        <dbReference type="Google" id="ProtNLM"/>
    </source>
</evidence>